<evidence type="ECO:0000256" key="2">
    <source>
        <dbReference type="ARBA" id="ARBA00022618"/>
    </source>
</evidence>
<dbReference type="InterPro" id="IPR005234">
    <property type="entry name" value="ScpB_csome_segregation"/>
</dbReference>
<dbReference type="InterPro" id="IPR036390">
    <property type="entry name" value="WH_DNA-bd_sf"/>
</dbReference>
<evidence type="ECO:0000313" key="6">
    <source>
        <dbReference type="EMBL" id="WWD81426.1"/>
    </source>
</evidence>
<name>A0A5C7FDP7_9BACI</name>
<reference evidence="6 7" key="1">
    <citation type="submission" date="2024-01" db="EMBL/GenBank/DDBJ databases">
        <title>Complete Genome Sequence of Alkalicoccus halolimnae BZ-SZ-XJ29T, a Moderately Halophilic Bacterium Isolated from a Salt Lake.</title>
        <authorList>
            <person name="Zhao B."/>
        </authorList>
    </citation>
    <scope>NUCLEOTIDE SEQUENCE [LARGE SCALE GENOMIC DNA]</scope>
    <source>
        <strain evidence="6 7">BZ-SZ-XJ29</strain>
    </source>
</reference>
<dbReference type="GO" id="GO:0051301">
    <property type="term" value="P:cell division"/>
    <property type="evidence" value="ECO:0007669"/>
    <property type="project" value="UniProtKB-KW"/>
</dbReference>
<proteinExistence type="inferred from homology"/>
<comment type="similarity">
    <text evidence="5">Belongs to the ScpB family.</text>
</comment>
<gene>
    <name evidence="5 6" type="primary">scpB</name>
    <name evidence="6" type="ORF">FTX54_007780</name>
</gene>
<dbReference type="GO" id="GO:0051304">
    <property type="term" value="P:chromosome separation"/>
    <property type="evidence" value="ECO:0007669"/>
    <property type="project" value="InterPro"/>
</dbReference>
<comment type="function">
    <text evidence="5">Participates in chromosomal partition during cell division. May act via the formation of a condensin-like complex containing Smc and ScpA that pull DNA away from mid-cell into both cell halves.</text>
</comment>
<dbReference type="NCBIfam" id="TIGR00281">
    <property type="entry name" value="SMC-Scp complex subunit ScpB"/>
    <property type="match status" value="1"/>
</dbReference>
<dbReference type="PIRSF" id="PIRSF019345">
    <property type="entry name" value="ScpB"/>
    <property type="match status" value="1"/>
</dbReference>
<keyword evidence="2 5" id="KW-0132">Cell division</keyword>
<dbReference type="SUPFAM" id="SSF46785">
    <property type="entry name" value="Winged helix' DNA-binding domain"/>
    <property type="match status" value="2"/>
</dbReference>
<dbReference type="PANTHER" id="PTHR34298">
    <property type="entry name" value="SEGREGATION AND CONDENSATION PROTEIN B"/>
    <property type="match status" value="1"/>
</dbReference>
<evidence type="ECO:0000256" key="4">
    <source>
        <dbReference type="ARBA" id="ARBA00023306"/>
    </source>
</evidence>
<accession>A0A5C7FDP7</accession>
<keyword evidence="7" id="KW-1185">Reference proteome</keyword>
<evidence type="ECO:0000256" key="1">
    <source>
        <dbReference type="ARBA" id="ARBA00022490"/>
    </source>
</evidence>
<protein>
    <recommendedName>
        <fullName evidence="5">Segregation and condensation protein B</fullName>
    </recommendedName>
</protein>
<comment type="subcellular location">
    <subcellularLocation>
        <location evidence="5">Cytoplasm</location>
    </subcellularLocation>
    <text evidence="5">Associated with two foci at the outer edges of the nucleoid region in young cells, and at four foci within both cell halves in older cells.</text>
</comment>
<sequence length="192" mass="21697">MNVNQVLAVAEGLLFVAGEEGMTESQLMEVLEIDKKTLDFHMDELKKYYEQPSRGIQLIELGGTYQLTTKEKHADYYKKMVRSPSSATLSQASLEALAIIAYKQPVSRLDVEDIRGVKTERPLRTLQAKGLIVEKGRQEGAGRAILYGTTKNFLDQFGLQSLSELPPLPEVEEEEFDLFYEKFQKAVEETDS</sequence>
<dbReference type="RefSeq" id="WP_147804831.1">
    <property type="nucleotide sequence ID" value="NZ_CP144914.1"/>
</dbReference>
<evidence type="ECO:0000313" key="7">
    <source>
        <dbReference type="Proteomes" id="UP000321816"/>
    </source>
</evidence>
<dbReference type="Proteomes" id="UP000321816">
    <property type="component" value="Chromosome"/>
</dbReference>
<keyword evidence="3 5" id="KW-0159">Chromosome partition</keyword>
<keyword evidence="4 5" id="KW-0131">Cell cycle</keyword>
<dbReference type="AlphaFoldDB" id="A0A5C7FDP7"/>
<dbReference type="KEGG" id="ahal:FTX54_007780"/>
<dbReference type="PANTHER" id="PTHR34298:SF2">
    <property type="entry name" value="SEGREGATION AND CONDENSATION PROTEIN B"/>
    <property type="match status" value="1"/>
</dbReference>
<evidence type="ECO:0000256" key="3">
    <source>
        <dbReference type="ARBA" id="ARBA00022829"/>
    </source>
</evidence>
<dbReference type="Gene3D" id="1.10.10.10">
    <property type="entry name" value="Winged helix-like DNA-binding domain superfamily/Winged helix DNA-binding domain"/>
    <property type="match status" value="2"/>
</dbReference>
<organism evidence="6 7">
    <name type="scientific">Alkalicoccus halolimnae</name>
    <dbReference type="NCBI Taxonomy" id="1667239"/>
    <lineage>
        <taxon>Bacteria</taxon>
        <taxon>Bacillati</taxon>
        <taxon>Bacillota</taxon>
        <taxon>Bacilli</taxon>
        <taxon>Bacillales</taxon>
        <taxon>Bacillaceae</taxon>
        <taxon>Alkalicoccus</taxon>
    </lineage>
</organism>
<dbReference type="OrthoDB" id="9806226at2"/>
<comment type="subunit">
    <text evidence="5">Homodimer. Homodimerization may be required to stabilize the binding of ScpA to the Smc head domains. Component of a cohesin-like complex composed of ScpA, ScpB and the Smc homodimer, in which ScpA and ScpB bind to the head domain of Smc. The presence of the three proteins is required for the association of the complex with DNA.</text>
</comment>
<dbReference type="InterPro" id="IPR036388">
    <property type="entry name" value="WH-like_DNA-bd_sf"/>
</dbReference>
<dbReference type="Pfam" id="PF04079">
    <property type="entry name" value="SMC_ScpB"/>
    <property type="match status" value="1"/>
</dbReference>
<dbReference type="GO" id="GO:0005737">
    <property type="term" value="C:cytoplasm"/>
    <property type="evidence" value="ECO:0007669"/>
    <property type="project" value="UniProtKB-SubCell"/>
</dbReference>
<dbReference type="GO" id="GO:0006260">
    <property type="term" value="P:DNA replication"/>
    <property type="evidence" value="ECO:0007669"/>
    <property type="project" value="UniProtKB-UniRule"/>
</dbReference>
<dbReference type="HAMAP" id="MF_01804">
    <property type="entry name" value="ScpB"/>
    <property type="match status" value="1"/>
</dbReference>
<evidence type="ECO:0000256" key="5">
    <source>
        <dbReference type="HAMAP-Rule" id="MF_01804"/>
    </source>
</evidence>
<dbReference type="EMBL" id="CP144914">
    <property type="protein sequence ID" value="WWD81426.1"/>
    <property type="molecule type" value="Genomic_DNA"/>
</dbReference>
<keyword evidence="1 5" id="KW-0963">Cytoplasm</keyword>